<dbReference type="Proteomes" id="UP001233999">
    <property type="component" value="Unassembled WGS sequence"/>
</dbReference>
<sequence length="117" mass="13207">DRNGSLCGNILFFNGGVSFFLFSILLISSENERIYGCVPQIIPYKTTSASRNITPILLFIQSDILDKAASFYVFILIVVVIHMLFSNFLHIPNLSYYEYSEEPVPPILLPKSVNQSI</sequence>
<feature type="non-terminal residue" evidence="2">
    <location>
        <position position="117"/>
    </location>
</feature>
<evidence type="ECO:0000256" key="1">
    <source>
        <dbReference type="SAM" id="Phobius"/>
    </source>
</evidence>
<evidence type="ECO:0000313" key="3">
    <source>
        <dbReference type="Proteomes" id="UP001233999"/>
    </source>
</evidence>
<feature type="transmembrane region" description="Helical" evidence="1">
    <location>
        <begin position="6"/>
        <end position="27"/>
    </location>
</feature>
<accession>A0AAD7Z6K6</accession>
<keyword evidence="1" id="KW-0472">Membrane</keyword>
<proteinExistence type="predicted"/>
<evidence type="ECO:0000313" key="2">
    <source>
        <dbReference type="EMBL" id="KAJ9575135.1"/>
    </source>
</evidence>
<keyword evidence="1" id="KW-1133">Transmembrane helix</keyword>
<name>A0AAD7Z6K6_DIPPU</name>
<dbReference type="AlphaFoldDB" id="A0AAD7Z6K6"/>
<protein>
    <submittedName>
        <fullName evidence="2">Uncharacterized protein</fullName>
    </submittedName>
</protein>
<dbReference type="EMBL" id="JASPKZ010010238">
    <property type="protein sequence ID" value="KAJ9575135.1"/>
    <property type="molecule type" value="Genomic_DNA"/>
</dbReference>
<keyword evidence="3" id="KW-1185">Reference proteome</keyword>
<keyword evidence="1" id="KW-0812">Transmembrane</keyword>
<reference evidence="2" key="1">
    <citation type="journal article" date="2023" name="IScience">
        <title>Live-bearing cockroach genome reveals convergent evolutionary mechanisms linked to viviparity in insects and beyond.</title>
        <authorList>
            <person name="Fouks B."/>
            <person name="Harrison M.C."/>
            <person name="Mikhailova A.A."/>
            <person name="Marchal E."/>
            <person name="English S."/>
            <person name="Carruthers M."/>
            <person name="Jennings E.C."/>
            <person name="Chiamaka E.L."/>
            <person name="Frigard R.A."/>
            <person name="Pippel M."/>
            <person name="Attardo G.M."/>
            <person name="Benoit J.B."/>
            <person name="Bornberg-Bauer E."/>
            <person name="Tobe S.S."/>
        </authorList>
    </citation>
    <scope>NUCLEOTIDE SEQUENCE</scope>
    <source>
        <strain evidence="2">Stay&amp;Tobe</strain>
    </source>
</reference>
<gene>
    <name evidence="2" type="ORF">L9F63_007698</name>
</gene>
<reference evidence="2" key="2">
    <citation type="submission" date="2023-05" db="EMBL/GenBank/DDBJ databases">
        <authorList>
            <person name="Fouks B."/>
        </authorList>
    </citation>
    <scope>NUCLEOTIDE SEQUENCE</scope>
    <source>
        <strain evidence="2">Stay&amp;Tobe</strain>
        <tissue evidence="2">Testes</tissue>
    </source>
</reference>
<feature type="non-terminal residue" evidence="2">
    <location>
        <position position="1"/>
    </location>
</feature>
<feature type="transmembrane region" description="Helical" evidence="1">
    <location>
        <begin position="71"/>
        <end position="91"/>
    </location>
</feature>
<organism evidence="2 3">
    <name type="scientific">Diploptera punctata</name>
    <name type="common">Pacific beetle cockroach</name>
    <dbReference type="NCBI Taxonomy" id="6984"/>
    <lineage>
        <taxon>Eukaryota</taxon>
        <taxon>Metazoa</taxon>
        <taxon>Ecdysozoa</taxon>
        <taxon>Arthropoda</taxon>
        <taxon>Hexapoda</taxon>
        <taxon>Insecta</taxon>
        <taxon>Pterygota</taxon>
        <taxon>Neoptera</taxon>
        <taxon>Polyneoptera</taxon>
        <taxon>Dictyoptera</taxon>
        <taxon>Blattodea</taxon>
        <taxon>Blaberoidea</taxon>
        <taxon>Blaberidae</taxon>
        <taxon>Diplopterinae</taxon>
        <taxon>Diploptera</taxon>
    </lineage>
</organism>
<comment type="caution">
    <text evidence="2">The sequence shown here is derived from an EMBL/GenBank/DDBJ whole genome shotgun (WGS) entry which is preliminary data.</text>
</comment>